<dbReference type="Gene3D" id="1.10.3720.10">
    <property type="entry name" value="MetI-like"/>
    <property type="match status" value="1"/>
</dbReference>
<feature type="domain" description="ABC transmembrane type-1" evidence="9">
    <location>
        <begin position="66"/>
        <end position="270"/>
    </location>
</feature>
<reference evidence="11" key="1">
    <citation type="journal article" date="2019" name="Int. J. Syst. Evol. Microbiol.">
        <title>The Global Catalogue of Microorganisms (GCM) 10K type strain sequencing project: providing services to taxonomists for standard genome sequencing and annotation.</title>
        <authorList>
            <consortium name="The Broad Institute Genomics Platform"/>
            <consortium name="The Broad Institute Genome Sequencing Center for Infectious Disease"/>
            <person name="Wu L."/>
            <person name="Ma J."/>
        </authorList>
    </citation>
    <scope>NUCLEOTIDE SEQUENCE [LARGE SCALE GENOMIC DNA]</scope>
    <source>
        <strain evidence="11">CCUG 53903</strain>
    </source>
</reference>
<proteinExistence type="inferred from homology"/>
<evidence type="ECO:0000256" key="2">
    <source>
        <dbReference type="ARBA" id="ARBA00007069"/>
    </source>
</evidence>
<evidence type="ECO:0000256" key="3">
    <source>
        <dbReference type="ARBA" id="ARBA00022448"/>
    </source>
</evidence>
<feature type="transmembrane region" description="Helical" evidence="8">
    <location>
        <begin position="68"/>
        <end position="88"/>
    </location>
</feature>
<evidence type="ECO:0000256" key="8">
    <source>
        <dbReference type="RuleBase" id="RU363032"/>
    </source>
</evidence>
<evidence type="ECO:0000256" key="7">
    <source>
        <dbReference type="ARBA" id="ARBA00023136"/>
    </source>
</evidence>
<protein>
    <submittedName>
        <fullName evidence="10">ABC transporter permease</fullName>
    </submittedName>
</protein>
<keyword evidence="11" id="KW-1185">Reference proteome</keyword>
<dbReference type="PANTHER" id="PTHR42929">
    <property type="entry name" value="INNER MEMBRANE ABC TRANSPORTER PERMEASE PROTEIN YDCU-RELATED-RELATED"/>
    <property type="match status" value="1"/>
</dbReference>
<evidence type="ECO:0000256" key="5">
    <source>
        <dbReference type="ARBA" id="ARBA00022692"/>
    </source>
</evidence>
<name>A0ABW1CRU5_9ACTN</name>
<evidence type="ECO:0000313" key="11">
    <source>
        <dbReference type="Proteomes" id="UP001596058"/>
    </source>
</evidence>
<dbReference type="PANTHER" id="PTHR42929:SF5">
    <property type="entry name" value="ABC TRANSPORTER PERMEASE PROTEIN"/>
    <property type="match status" value="1"/>
</dbReference>
<comment type="similarity">
    <text evidence="2">Belongs to the binding-protein-dependent transport system permease family. CysTW subfamily.</text>
</comment>
<keyword evidence="7 8" id="KW-0472">Membrane</keyword>
<evidence type="ECO:0000256" key="4">
    <source>
        <dbReference type="ARBA" id="ARBA00022475"/>
    </source>
</evidence>
<organism evidence="10 11">
    <name type="scientific">Nonomuraea insulae</name>
    <dbReference type="NCBI Taxonomy" id="1616787"/>
    <lineage>
        <taxon>Bacteria</taxon>
        <taxon>Bacillati</taxon>
        <taxon>Actinomycetota</taxon>
        <taxon>Actinomycetes</taxon>
        <taxon>Streptosporangiales</taxon>
        <taxon>Streptosporangiaceae</taxon>
        <taxon>Nonomuraea</taxon>
    </lineage>
</organism>
<dbReference type="RefSeq" id="WP_379517093.1">
    <property type="nucleotide sequence ID" value="NZ_JBHSPA010000031.1"/>
</dbReference>
<evidence type="ECO:0000256" key="6">
    <source>
        <dbReference type="ARBA" id="ARBA00022989"/>
    </source>
</evidence>
<feature type="transmembrane region" description="Helical" evidence="8">
    <location>
        <begin position="197"/>
        <end position="222"/>
    </location>
</feature>
<keyword evidence="4" id="KW-1003">Cell membrane</keyword>
<dbReference type="Proteomes" id="UP001596058">
    <property type="component" value="Unassembled WGS sequence"/>
</dbReference>
<evidence type="ECO:0000256" key="1">
    <source>
        <dbReference type="ARBA" id="ARBA00004651"/>
    </source>
</evidence>
<dbReference type="PROSITE" id="PS50928">
    <property type="entry name" value="ABC_TM1"/>
    <property type="match status" value="1"/>
</dbReference>
<comment type="caution">
    <text evidence="10">The sequence shown here is derived from an EMBL/GenBank/DDBJ whole genome shotgun (WGS) entry which is preliminary data.</text>
</comment>
<sequence length="284" mass="30442">MSVPAGLRRRFRPDPASALLLPALLALAVFFLYPAISLIWRSLSEPAPGLEQYRRLLDDGVTLGVMGRTLWVAALVSVVTLLVAYPYAYLMTKVGDRARAVLVALALLPFWLSLMARTFAWVVLLQRGGPVSRLLELLGMHDVTLVGTLPGVVIGMVQVLLPFMVLPLYSTMKGIDRRLVVAARGMGARPATAFRTVFLPMSVPGVVAGLTLVFVVALGFYVTPVLLGAPQNALAAQIIGIKVEQLRDFPAAGAMAVLMLVATAVVLAAASRMIRIGDLFGRGR</sequence>
<feature type="transmembrane region" description="Helical" evidence="8">
    <location>
        <begin position="252"/>
        <end position="274"/>
    </location>
</feature>
<dbReference type="InterPro" id="IPR035906">
    <property type="entry name" value="MetI-like_sf"/>
</dbReference>
<comment type="subcellular location">
    <subcellularLocation>
        <location evidence="1 8">Cell membrane</location>
        <topology evidence="1 8">Multi-pass membrane protein</topology>
    </subcellularLocation>
</comment>
<dbReference type="EMBL" id="JBHSPA010000031">
    <property type="protein sequence ID" value="MFC5827588.1"/>
    <property type="molecule type" value="Genomic_DNA"/>
</dbReference>
<dbReference type="CDD" id="cd06261">
    <property type="entry name" value="TM_PBP2"/>
    <property type="match status" value="1"/>
</dbReference>
<evidence type="ECO:0000259" key="9">
    <source>
        <dbReference type="PROSITE" id="PS50928"/>
    </source>
</evidence>
<feature type="transmembrane region" description="Helical" evidence="8">
    <location>
        <begin position="144"/>
        <end position="169"/>
    </location>
</feature>
<keyword evidence="3 8" id="KW-0813">Transport</keyword>
<dbReference type="Pfam" id="PF00528">
    <property type="entry name" value="BPD_transp_1"/>
    <property type="match status" value="1"/>
</dbReference>
<gene>
    <name evidence="10" type="ORF">ACFPZ3_27335</name>
</gene>
<dbReference type="SUPFAM" id="SSF161098">
    <property type="entry name" value="MetI-like"/>
    <property type="match status" value="1"/>
</dbReference>
<accession>A0ABW1CRU5</accession>
<keyword evidence="5 8" id="KW-0812">Transmembrane</keyword>
<evidence type="ECO:0000313" key="10">
    <source>
        <dbReference type="EMBL" id="MFC5827588.1"/>
    </source>
</evidence>
<feature type="transmembrane region" description="Helical" evidence="8">
    <location>
        <begin position="100"/>
        <end position="124"/>
    </location>
</feature>
<dbReference type="InterPro" id="IPR000515">
    <property type="entry name" value="MetI-like"/>
</dbReference>
<keyword evidence="6 8" id="KW-1133">Transmembrane helix</keyword>